<dbReference type="PANTHER" id="PTHR35524">
    <property type="entry name" value="ALPHA-ACETOLACTATE DECARBOXYLASE"/>
    <property type="match status" value="1"/>
</dbReference>
<dbReference type="RefSeq" id="WP_120773281.1">
    <property type="nucleotide sequence ID" value="NZ_CP032627.1"/>
</dbReference>
<dbReference type="PIRSF" id="PIRSF001332">
    <property type="entry name" value="Acetolac_decarb"/>
    <property type="match status" value="1"/>
</dbReference>
<comment type="catalytic activity">
    <reaction evidence="1 9">
        <text>(2S)-2-acetolactate + H(+) = (R)-acetoin + CO2</text>
        <dbReference type="Rhea" id="RHEA:21580"/>
        <dbReference type="ChEBI" id="CHEBI:15378"/>
        <dbReference type="ChEBI" id="CHEBI:15686"/>
        <dbReference type="ChEBI" id="CHEBI:16526"/>
        <dbReference type="ChEBI" id="CHEBI:58476"/>
        <dbReference type="EC" id="4.1.1.5"/>
    </reaction>
</comment>
<dbReference type="Gene3D" id="3.30.1330.80">
    <property type="entry name" value="Hypothetical protein, similar to alpha- acetolactate decarboxylase, domain 2"/>
    <property type="match status" value="2"/>
</dbReference>
<evidence type="ECO:0000256" key="5">
    <source>
        <dbReference type="ARBA" id="ARBA00020164"/>
    </source>
</evidence>
<dbReference type="AlphaFoldDB" id="A0A387BI72"/>
<dbReference type="EC" id="4.1.1.5" evidence="4 9"/>
<evidence type="ECO:0000313" key="11">
    <source>
        <dbReference type="Proteomes" id="UP000269374"/>
    </source>
</evidence>
<keyword evidence="11" id="KW-1185">Reference proteome</keyword>
<accession>A0A387BI72</accession>
<gene>
    <name evidence="10" type="ORF">D7I46_03690</name>
</gene>
<dbReference type="CDD" id="cd17299">
    <property type="entry name" value="acetolactate_decarboxylase"/>
    <property type="match status" value="1"/>
</dbReference>
<evidence type="ECO:0000256" key="8">
    <source>
        <dbReference type="ARBA" id="ARBA00023239"/>
    </source>
</evidence>
<keyword evidence="8 9" id="KW-0456">Lyase</keyword>
<evidence type="ECO:0000256" key="9">
    <source>
        <dbReference type="PIRNR" id="PIRNR001332"/>
    </source>
</evidence>
<dbReference type="InterPro" id="IPR005128">
    <property type="entry name" value="Acetolactate_a_deCO2ase"/>
</dbReference>
<dbReference type="EMBL" id="CP032627">
    <property type="protein sequence ID" value="AYG01912.1"/>
    <property type="molecule type" value="Genomic_DNA"/>
</dbReference>
<evidence type="ECO:0000256" key="1">
    <source>
        <dbReference type="ARBA" id="ARBA00001784"/>
    </source>
</evidence>
<dbReference type="OrthoDB" id="8612680at2"/>
<comment type="similarity">
    <text evidence="3 9">Belongs to the alpha-acetolactate decarboxylase family.</text>
</comment>
<comment type="pathway">
    <text evidence="2 9">Polyol metabolism; (R,R)-butane-2,3-diol biosynthesis; (R,R)-butane-2,3-diol from pyruvate: step 2/3.</text>
</comment>
<dbReference type="SUPFAM" id="SSF117856">
    <property type="entry name" value="AF0104/ALDC/Ptd012-like"/>
    <property type="match status" value="1"/>
</dbReference>
<organism evidence="10 11">
    <name type="scientific">Lactococcus allomyrinae</name>
    <dbReference type="NCBI Taxonomy" id="2419773"/>
    <lineage>
        <taxon>Bacteria</taxon>
        <taxon>Bacillati</taxon>
        <taxon>Bacillota</taxon>
        <taxon>Bacilli</taxon>
        <taxon>Lactobacillales</taxon>
        <taxon>Streptococcaceae</taxon>
        <taxon>Lactococcus</taxon>
    </lineage>
</organism>
<dbReference type="GO" id="GO:0047605">
    <property type="term" value="F:acetolactate decarboxylase activity"/>
    <property type="evidence" value="ECO:0007669"/>
    <property type="project" value="UniProtKB-UniRule"/>
</dbReference>
<dbReference type="Proteomes" id="UP000269374">
    <property type="component" value="Chromosome"/>
</dbReference>
<evidence type="ECO:0000256" key="2">
    <source>
        <dbReference type="ARBA" id="ARBA00005170"/>
    </source>
</evidence>
<name>A0A387BI72_9LACT</name>
<protein>
    <recommendedName>
        <fullName evidence="5 9">Alpha-acetolactate decarboxylase</fullName>
        <ecNumber evidence="4 9">4.1.1.5</ecNumber>
    </recommendedName>
</protein>
<proteinExistence type="inferred from homology"/>
<evidence type="ECO:0000256" key="3">
    <source>
        <dbReference type="ARBA" id="ARBA00007106"/>
    </source>
</evidence>
<evidence type="ECO:0000313" key="10">
    <source>
        <dbReference type="EMBL" id="AYG01912.1"/>
    </source>
</evidence>
<dbReference type="GO" id="GO:0045151">
    <property type="term" value="P:acetoin biosynthetic process"/>
    <property type="evidence" value="ECO:0007669"/>
    <property type="project" value="UniProtKB-UniRule"/>
</dbReference>
<evidence type="ECO:0000256" key="6">
    <source>
        <dbReference type="ARBA" id="ARBA00022793"/>
    </source>
</evidence>
<keyword evidence="7 9" id="KW-0005">Acetoin biosynthesis</keyword>
<reference evidence="10 11" key="1">
    <citation type="submission" date="2018-09" db="EMBL/GenBank/DDBJ databases">
        <title>Genome sequencing of strain 1JSPR-7.</title>
        <authorList>
            <person name="Heo J."/>
            <person name="Kim S.-J."/>
            <person name="Kwon S.-W."/>
        </authorList>
    </citation>
    <scope>NUCLEOTIDE SEQUENCE [LARGE SCALE GENOMIC DNA]</scope>
    <source>
        <strain evidence="10 11">1JSPR-7</strain>
    </source>
</reference>
<evidence type="ECO:0000256" key="7">
    <source>
        <dbReference type="ARBA" id="ARBA00023061"/>
    </source>
</evidence>
<dbReference type="Pfam" id="PF03306">
    <property type="entry name" value="AAL_decarboxy"/>
    <property type="match status" value="1"/>
</dbReference>
<dbReference type="KEGG" id="lact:D7I46_03690"/>
<keyword evidence="6 9" id="KW-0210">Decarboxylase</keyword>
<dbReference type="UniPathway" id="UPA00626">
    <property type="reaction ID" value="UER00678"/>
</dbReference>
<dbReference type="PANTHER" id="PTHR35524:SF1">
    <property type="entry name" value="ALPHA-ACETOLACTATE DECARBOXYLASE"/>
    <property type="match status" value="1"/>
</dbReference>
<sequence length="221" mass="24259">MTNSKIFQHNTYNTLYGGFYEGTITLEEALKHGSAGIGTLDTANGEVTILDGVAYHGSSENKVRVVEKDETLPYVAVVDHQPLTSFTDNSGSSASEFLSALTEKLPTKSAAYSIVIAGFFKAMTVSSKPAGNTEPYLDILSKQPHFTRENACGTIVGIWSPKHLADLFGDGFHLHFVSSDKTFSAHVQDFVIDKVTVEFGKIDNIQQEFPVDNENFEKHQF</sequence>
<evidence type="ECO:0000256" key="4">
    <source>
        <dbReference type="ARBA" id="ARBA00013204"/>
    </source>
</evidence>